<evidence type="ECO:0000259" key="4">
    <source>
        <dbReference type="Pfam" id="PF22255"/>
    </source>
</evidence>
<sequence>MAEAEHRVTLWVGGQAHEGWENVAVTLNLDHMAGDFILRLTDEYLKDGQLEQHPIDAGAACRVVIDDETVMTGWVDNPIPAFDEKSNIVTVTGRDTTGDLVDCSAEVKEYLNQTLEAVARDMCAPFGIKVVVTTDTGAPFRRVAVNTGDTVQTCIERMCRQRGVLAWSDGLGNLVIGRGTVGEPVAALKRGNNVLAATAPNNFAARFSEIIVRGTRETPDSSDPTAGSQEQGVARDVAVKRHRPKIMVPETQGAIINLTERAAHEQRVAQGKSRCVSVTVLGWRHEGGLWRPGQTVAFSDSRLRINGNWLVANVAFIKSDDDGTVTKLNLYPPGAFDLLAQPEEE</sequence>
<evidence type="ECO:0000313" key="5">
    <source>
        <dbReference type="EMBL" id="EPY01349.1"/>
    </source>
</evidence>
<name>S9S9H3_MAGFU</name>
<dbReference type="eggNOG" id="COG4379">
    <property type="taxonomic scope" value="Bacteria"/>
</dbReference>
<dbReference type="EMBL" id="AQPH01000043">
    <property type="protein sequence ID" value="EPY01349.1"/>
    <property type="molecule type" value="Genomic_DNA"/>
</dbReference>
<dbReference type="InterPro" id="IPR053982">
    <property type="entry name" value="Gp44/GpP-like_C"/>
</dbReference>
<gene>
    <name evidence="5" type="ORF">K678_11518</name>
</gene>
<reference evidence="5 6" key="1">
    <citation type="submission" date="2013-04" db="EMBL/GenBank/DDBJ databases">
        <authorList>
            <person name="Kuznetsov B."/>
            <person name="Ivanovsky R."/>
        </authorList>
    </citation>
    <scope>NUCLEOTIDE SEQUENCE [LARGE SCALE GENOMIC DNA]</scope>
    <source>
        <strain evidence="5 6">MGU-K5</strain>
    </source>
</reference>
<dbReference type="InterPro" id="IPR026276">
    <property type="entry name" value="Baseplate_GpP"/>
</dbReference>
<evidence type="ECO:0000256" key="1">
    <source>
        <dbReference type="SAM" id="MobiDB-lite"/>
    </source>
</evidence>
<comment type="caution">
    <text evidence="5">The sequence shown here is derived from an EMBL/GenBank/DDBJ whole genome shotgun (WGS) entry which is preliminary data.</text>
</comment>
<evidence type="ECO:0000259" key="3">
    <source>
        <dbReference type="Pfam" id="PF21929"/>
    </source>
</evidence>
<dbReference type="Pfam" id="PF21929">
    <property type="entry name" value="GpP_4th"/>
    <property type="match status" value="1"/>
</dbReference>
<dbReference type="STRING" id="1316936.K678_11518"/>
<organism evidence="5 6">
    <name type="scientific">Magnetospirillum fulvum MGU-K5</name>
    <dbReference type="NCBI Taxonomy" id="1316936"/>
    <lineage>
        <taxon>Bacteria</taxon>
        <taxon>Pseudomonadati</taxon>
        <taxon>Pseudomonadota</taxon>
        <taxon>Alphaproteobacteria</taxon>
        <taxon>Rhodospirillales</taxon>
        <taxon>Rhodospirillaceae</taxon>
        <taxon>Magnetospirillum</taxon>
    </lineage>
</organism>
<evidence type="ECO:0000313" key="6">
    <source>
        <dbReference type="Proteomes" id="UP000015350"/>
    </source>
</evidence>
<dbReference type="Pfam" id="PF21683">
    <property type="entry name" value="GpP-like_1st"/>
    <property type="match status" value="1"/>
</dbReference>
<protein>
    <submittedName>
        <fullName evidence="5">Bacteriophage Mu P</fullName>
    </submittedName>
</protein>
<dbReference type="InterPro" id="IPR053981">
    <property type="entry name" value="Gp44/GpP-like_2nd"/>
</dbReference>
<dbReference type="RefSeq" id="WP_021132616.1">
    <property type="nucleotide sequence ID" value="NZ_AQPH01000043.1"/>
</dbReference>
<dbReference type="Proteomes" id="UP000015350">
    <property type="component" value="Unassembled WGS sequence"/>
</dbReference>
<dbReference type="AlphaFoldDB" id="S9S9H3"/>
<dbReference type="Gene3D" id="3.30.1920.10">
    <property type="entry name" value="Baseplate protein-like domains - 2 layer sandwich fold"/>
    <property type="match status" value="1"/>
</dbReference>
<feature type="domain" description="Baseplate hub protein gp44/GpP-like C-terminal" evidence="3">
    <location>
        <begin position="260"/>
        <end position="338"/>
    </location>
</feature>
<dbReference type="Gene3D" id="2.30.300.10">
    <property type="entry name" value="Baseplate protein-like domain - beta roll fold"/>
    <property type="match status" value="1"/>
</dbReference>
<proteinExistence type="predicted"/>
<dbReference type="InterPro" id="IPR049354">
    <property type="entry name" value="GpP-like_N"/>
</dbReference>
<accession>S9S9H3</accession>
<dbReference type="PIRSF" id="PIRSF004440">
    <property type="entry name" value="GpP"/>
    <property type="match status" value="1"/>
</dbReference>
<feature type="compositionally biased region" description="Polar residues" evidence="1">
    <location>
        <begin position="221"/>
        <end position="231"/>
    </location>
</feature>
<dbReference type="Gene3D" id="3.55.50.10">
    <property type="entry name" value="Baseplate protein-like domains"/>
    <property type="match status" value="1"/>
</dbReference>
<feature type="domain" description="Baseplate hub protein gp44-like N-terminal" evidence="2">
    <location>
        <begin position="8"/>
        <end position="95"/>
    </location>
</feature>
<dbReference type="SUPFAM" id="SSF69279">
    <property type="entry name" value="Phage tail proteins"/>
    <property type="match status" value="2"/>
</dbReference>
<dbReference type="InterPro" id="IPR023399">
    <property type="entry name" value="Baseplate-like_2-layer_sand"/>
</dbReference>
<feature type="region of interest" description="Disordered" evidence="1">
    <location>
        <begin position="215"/>
        <end position="236"/>
    </location>
</feature>
<feature type="domain" description="Baseplate hub protein gp44/GpP-like second" evidence="4">
    <location>
        <begin position="97"/>
        <end position="178"/>
    </location>
</feature>
<dbReference type="Pfam" id="PF22255">
    <property type="entry name" value="Gp44-like_2nd"/>
    <property type="match status" value="1"/>
</dbReference>
<dbReference type="OrthoDB" id="9016931at2"/>
<evidence type="ECO:0000259" key="2">
    <source>
        <dbReference type="Pfam" id="PF21683"/>
    </source>
</evidence>